<proteinExistence type="predicted"/>
<dbReference type="InterPro" id="IPR036746">
    <property type="entry name" value="TT1725-like_sf"/>
</dbReference>
<dbReference type="PANTHER" id="PTHR36441">
    <property type="entry name" value="HYPOTHETICAL CYTOSOLIC PROTEIN"/>
    <property type="match status" value="1"/>
</dbReference>
<dbReference type="SUPFAM" id="SSF103007">
    <property type="entry name" value="Hypothetical protein TT1725"/>
    <property type="match status" value="1"/>
</dbReference>
<dbReference type="InterPro" id="IPR007546">
    <property type="entry name" value="DUF503"/>
</dbReference>
<dbReference type="Gene3D" id="3.30.70.1120">
    <property type="entry name" value="TT1725-like"/>
    <property type="match status" value="1"/>
</dbReference>
<gene>
    <name evidence="1" type="ORF">ABRP34_17490</name>
</gene>
<organism evidence="1">
    <name type="scientific">Arthrobacter sp. K5</name>
    <dbReference type="NCBI Taxonomy" id="2839623"/>
    <lineage>
        <taxon>Bacteria</taxon>
        <taxon>Bacillati</taxon>
        <taxon>Actinomycetota</taxon>
        <taxon>Actinomycetes</taxon>
        <taxon>Micrococcales</taxon>
        <taxon>Micrococcaceae</taxon>
        <taxon>Arthrobacter</taxon>
    </lineage>
</organism>
<dbReference type="RefSeq" id="WP_003798425.1">
    <property type="nucleotide sequence ID" value="NZ_CP159279.1"/>
</dbReference>
<dbReference type="AlphaFoldDB" id="A0AAU8EPE3"/>
<dbReference type="Pfam" id="PF04456">
    <property type="entry name" value="DUF503"/>
    <property type="match status" value="1"/>
</dbReference>
<reference evidence="1" key="1">
    <citation type="submission" date="2024-06" db="EMBL/GenBank/DDBJ databases">
        <title>Biodegradation of dimethachlon by Arthrobacter sp. K5: mechanistic insights and ecological implications.</title>
        <authorList>
            <person name="Hu S."/>
            <person name="Lu P."/>
        </authorList>
    </citation>
    <scope>NUCLEOTIDE SEQUENCE</scope>
    <source>
        <strain evidence="1">K5</strain>
    </source>
</reference>
<dbReference type="EMBL" id="CP159279">
    <property type="protein sequence ID" value="XCH10603.1"/>
    <property type="molecule type" value="Genomic_DNA"/>
</dbReference>
<accession>A0AAU8EPE3</accession>
<evidence type="ECO:0000313" key="1">
    <source>
        <dbReference type="EMBL" id="XCH10603.1"/>
    </source>
</evidence>
<protein>
    <submittedName>
        <fullName evidence="1">DUF503 domain-containing protein</fullName>
    </submittedName>
</protein>
<sequence>MWIGWIEFDILLGDVHSLKEKRSVVRPLLAELKRRYEVSVAEVGDHEQYRRTRIGAGLVAADRAHLVEVLTAVERFVAFRPELELLSARQREIHSED</sequence>
<dbReference type="PANTHER" id="PTHR36441:SF1">
    <property type="entry name" value="DUF503 DOMAIN-CONTAINING PROTEIN"/>
    <property type="match status" value="1"/>
</dbReference>
<name>A0AAU8EPE3_9MICC</name>